<dbReference type="PROSITE" id="PS51379">
    <property type="entry name" value="4FE4S_FER_2"/>
    <property type="match status" value="1"/>
</dbReference>
<dbReference type="InterPro" id="IPR017896">
    <property type="entry name" value="4Fe4S_Fe-S-bd"/>
</dbReference>
<dbReference type="Gene3D" id="1.10.1060.10">
    <property type="entry name" value="Alpha-helical ferredoxin"/>
    <property type="match status" value="1"/>
</dbReference>
<protein>
    <submittedName>
        <fullName evidence="6">Glutamate synthase subunit beta</fullName>
    </submittedName>
</protein>
<dbReference type="SUPFAM" id="SSF51971">
    <property type="entry name" value="Nucleotide-binding domain"/>
    <property type="match status" value="2"/>
</dbReference>
<dbReference type="GO" id="GO:0051536">
    <property type="term" value="F:iron-sulfur cluster binding"/>
    <property type="evidence" value="ECO:0007669"/>
    <property type="project" value="InterPro"/>
</dbReference>
<evidence type="ECO:0000256" key="1">
    <source>
        <dbReference type="ARBA" id="ARBA00022605"/>
    </source>
</evidence>
<dbReference type="NCBIfam" id="TIGR01317">
    <property type="entry name" value="GOGAT_sm_gam"/>
    <property type="match status" value="1"/>
</dbReference>
<dbReference type="InterPro" id="IPR023753">
    <property type="entry name" value="FAD/NAD-binding_dom"/>
</dbReference>
<dbReference type="AlphaFoldDB" id="A0A7T8BBN5"/>
<dbReference type="Proteomes" id="UP000595917">
    <property type="component" value="Chromosome"/>
</dbReference>
<evidence type="ECO:0000259" key="5">
    <source>
        <dbReference type="PROSITE" id="PS51379"/>
    </source>
</evidence>
<dbReference type="SUPFAM" id="SSF46548">
    <property type="entry name" value="alpha-helical ferredoxin"/>
    <property type="match status" value="1"/>
</dbReference>
<evidence type="ECO:0000256" key="4">
    <source>
        <dbReference type="ARBA" id="ARBA00029440"/>
    </source>
</evidence>
<reference evidence="6" key="1">
    <citation type="submission" date="2021-01" db="EMBL/GenBank/DDBJ databases">
        <title>Description of Breznakiella homolactica.</title>
        <authorList>
            <person name="Song Y."/>
            <person name="Brune A."/>
        </authorList>
    </citation>
    <scope>NUCLEOTIDE SEQUENCE</scope>
    <source>
        <strain evidence="6">RmG30</strain>
    </source>
</reference>
<evidence type="ECO:0000256" key="2">
    <source>
        <dbReference type="ARBA" id="ARBA00023002"/>
    </source>
</evidence>
<dbReference type="PANTHER" id="PTHR43100">
    <property type="entry name" value="GLUTAMATE SYNTHASE [NADPH] SMALL CHAIN"/>
    <property type="match status" value="1"/>
</dbReference>
<feature type="domain" description="4Fe-4S ferredoxin-type" evidence="5">
    <location>
        <begin position="37"/>
        <end position="70"/>
    </location>
</feature>
<dbReference type="Pfam" id="PF14691">
    <property type="entry name" value="Fer4_20"/>
    <property type="match status" value="1"/>
</dbReference>
<proteinExistence type="predicted"/>
<dbReference type="PRINTS" id="PR00419">
    <property type="entry name" value="ADXRDTASE"/>
</dbReference>
<dbReference type="Gene3D" id="3.40.50.720">
    <property type="entry name" value="NAD(P)-binding Rossmann-like Domain"/>
    <property type="match status" value="1"/>
</dbReference>
<dbReference type="GO" id="GO:0016639">
    <property type="term" value="F:oxidoreductase activity, acting on the CH-NH2 group of donors, NAD or NADP as acceptor"/>
    <property type="evidence" value="ECO:0007669"/>
    <property type="project" value="InterPro"/>
</dbReference>
<comment type="pathway">
    <text evidence="4">Amino-acid biosynthesis.</text>
</comment>
<keyword evidence="3" id="KW-0314">Glutamate biosynthesis</keyword>
<evidence type="ECO:0000313" key="7">
    <source>
        <dbReference type="Proteomes" id="UP000595917"/>
    </source>
</evidence>
<dbReference type="PANTHER" id="PTHR43100:SF1">
    <property type="entry name" value="GLUTAMATE SYNTHASE [NADPH] SMALL CHAIN"/>
    <property type="match status" value="1"/>
</dbReference>
<dbReference type="GO" id="GO:0006537">
    <property type="term" value="P:glutamate biosynthetic process"/>
    <property type="evidence" value="ECO:0007669"/>
    <property type="project" value="UniProtKB-KW"/>
</dbReference>
<dbReference type="Pfam" id="PF07992">
    <property type="entry name" value="Pyr_redox_2"/>
    <property type="match status" value="1"/>
</dbReference>
<dbReference type="InterPro" id="IPR006005">
    <property type="entry name" value="Glut_synth_ssu1"/>
</dbReference>
<name>A0A7T8BBN5_9SPIR</name>
<dbReference type="InterPro" id="IPR009051">
    <property type="entry name" value="Helical_ferredxn"/>
</dbReference>
<dbReference type="EMBL" id="CP067089">
    <property type="protein sequence ID" value="QQO09393.1"/>
    <property type="molecule type" value="Genomic_DNA"/>
</dbReference>
<dbReference type="InterPro" id="IPR051394">
    <property type="entry name" value="Glutamate_Synthase"/>
</dbReference>
<dbReference type="Gene3D" id="3.50.50.60">
    <property type="entry name" value="FAD/NAD(P)-binding domain"/>
    <property type="match status" value="1"/>
</dbReference>
<dbReference type="InterPro" id="IPR036188">
    <property type="entry name" value="FAD/NAD-bd_sf"/>
</dbReference>
<dbReference type="KEGG" id="bhc:JFL75_00275"/>
<evidence type="ECO:0000313" key="6">
    <source>
        <dbReference type="EMBL" id="QQO09393.1"/>
    </source>
</evidence>
<organism evidence="6 7">
    <name type="scientific">Breznakiella homolactica</name>
    <dbReference type="NCBI Taxonomy" id="2798577"/>
    <lineage>
        <taxon>Bacteria</taxon>
        <taxon>Pseudomonadati</taxon>
        <taxon>Spirochaetota</taxon>
        <taxon>Spirochaetia</taxon>
        <taxon>Spirochaetales</taxon>
        <taxon>Breznakiellaceae</taxon>
        <taxon>Breznakiella</taxon>
    </lineage>
</organism>
<dbReference type="InterPro" id="IPR028261">
    <property type="entry name" value="DPD_II"/>
</dbReference>
<accession>A0A7T8BBN5</accession>
<keyword evidence="1" id="KW-0028">Amino-acid biosynthesis</keyword>
<evidence type="ECO:0000256" key="3">
    <source>
        <dbReference type="ARBA" id="ARBA00023164"/>
    </source>
</evidence>
<keyword evidence="2" id="KW-0560">Oxidoreductase</keyword>
<keyword evidence="7" id="KW-1185">Reference proteome</keyword>
<gene>
    <name evidence="6" type="ORF">JFL75_00275</name>
</gene>
<dbReference type="RefSeq" id="WP_215626696.1">
    <property type="nucleotide sequence ID" value="NZ_CP067089.2"/>
</dbReference>
<sequence>MGDPKGFLKIKRKVAGYRPVEQRINDYSEVESRLDDDDRRLQAARCMDCGVPFCHWACPVSNVMPEWQDRVYRGDWAGAWAVLEDTNPFPEFTGRVCPALCEASCVLGINDEPVTIRQNELAVIEKAYELGLVVPRPPKRRNGKNVAVVGAGPAGLAAAYYLNRAGFSVTVYEGDRKPGGYLRYGIPDFKLDKNFIDRRIGVMEAEGVTFRTNARVGAARFGFGTSGCSAEYIDARELEKTFDLVLLTIGAREPRDIAVPGRELGGIVQALDYLALQNRANAGEACGEGPEPITAFGKRVVVIGGGDTGSDCVGTANRQGALRVTQIEVMPRPPEHRTPDEPWPLWPRVLKTSSSHLEGGERLWSVNTKGFIGRNGSVEAVRACRAEWAGGRPEMKDVPGSDFEIGADLVLLAMGFTHVVQDGAVADFGLETDERGNIRTRGSFHTSNPKVWAAGDSRRGASLVVHAIADGRTAAERIIETL</sequence>